<dbReference type="GO" id="GO:0033218">
    <property type="term" value="F:amide binding"/>
    <property type="evidence" value="ECO:0007669"/>
    <property type="project" value="InterPro"/>
</dbReference>
<protein>
    <recommendedName>
        <fullName evidence="2">Leucine-binding protein domain-containing protein</fullName>
    </recommendedName>
</protein>
<dbReference type="PANTHER" id="PTHR47628">
    <property type="match status" value="1"/>
</dbReference>
<dbReference type="InterPro" id="IPR028082">
    <property type="entry name" value="Peripla_BP_I"/>
</dbReference>
<dbReference type="EMBL" id="LAZR01000294">
    <property type="protein sequence ID" value="KKN76554.1"/>
    <property type="molecule type" value="Genomic_DNA"/>
</dbReference>
<proteinExistence type="predicted"/>
<evidence type="ECO:0000313" key="1">
    <source>
        <dbReference type="EMBL" id="KKN76554.1"/>
    </source>
</evidence>
<dbReference type="PANTHER" id="PTHR47628:SF1">
    <property type="entry name" value="ALIPHATIC AMIDASE EXPRESSION-REGULATING PROTEIN"/>
    <property type="match status" value="1"/>
</dbReference>
<dbReference type="SUPFAM" id="SSF53822">
    <property type="entry name" value="Periplasmic binding protein-like I"/>
    <property type="match status" value="1"/>
</dbReference>
<dbReference type="InterPro" id="IPR039570">
    <property type="entry name" value="AmiC_PBP1"/>
</dbReference>
<accession>A0A0F9TBJ2</accession>
<comment type="caution">
    <text evidence="1">The sequence shown here is derived from an EMBL/GenBank/DDBJ whole genome shotgun (WGS) entry which is preliminary data.</text>
</comment>
<sequence length="392" mass="43521">MNSRIPVGILFSTQGPYATVGRSMRDGAMLALEEVNQDKRFSFELVPIECEPSGDTAAYGTHVRSLLRHEGVKHVIGCYTSSSRKEVIPIFEKYDGLLWYPSHYEGFETNNNVIYTGAVQNQHVLPLMDYVLAHITRDVYFVGSNYVWAWENGRIIRELTKAHGGKMIAERYLQVGDLDVARIIEEIHEKRPAFIMNMLIGESSYAFYRAFAKARDENAALQKTVVGSCTLCEPELAQIGPQACAGHLASSVYFSTIDTEVNKQFVTSYRQRYGHDALPSADAEASYNTVHLLALALAGADSVDIGRVKKALHKTSFQAPQGIVHVDPESNHSYLTVRLGISREDATFKVISEANAPVRPDPYLVWAEACGESSAQSKTPMAQNNIGLRIVR</sequence>
<dbReference type="Pfam" id="PF13433">
    <property type="entry name" value="Peripla_BP_5"/>
    <property type="match status" value="1"/>
</dbReference>
<evidence type="ECO:0008006" key="2">
    <source>
        <dbReference type="Google" id="ProtNLM"/>
    </source>
</evidence>
<reference evidence="1" key="1">
    <citation type="journal article" date="2015" name="Nature">
        <title>Complex archaea that bridge the gap between prokaryotes and eukaryotes.</title>
        <authorList>
            <person name="Spang A."/>
            <person name="Saw J.H."/>
            <person name="Jorgensen S.L."/>
            <person name="Zaremba-Niedzwiedzka K."/>
            <person name="Martijn J."/>
            <person name="Lind A.E."/>
            <person name="van Eijk R."/>
            <person name="Schleper C."/>
            <person name="Guy L."/>
            <person name="Ettema T.J."/>
        </authorList>
    </citation>
    <scope>NUCLEOTIDE SEQUENCE</scope>
</reference>
<name>A0A0F9TBJ2_9ZZZZ</name>
<dbReference type="AlphaFoldDB" id="A0A0F9TBJ2"/>
<gene>
    <name evidence="1" type="ORF">LCGC14_0369250</name>
</gene>
<dbReference type="Gene3D" id="3.40.50.2300">
    <property type="match status" value="2"/>
</dbReference>
<organism evidence="1">
    <name type="scientific">marine sediment metagenome</name>
    <dbReference type="NCBI Taxonomy" id="412755"/>
    <lineage>
        <taxon>unclassified sequences</taxon>
        <taxon>metagenomes</taxon>
        <taxon>ecological metagenomes</taxon>
    </lineage>
</organism>
<dbReference type="CDD" id="cd06357">
    <property type="entry name" value="PBP1_AmiC"/>
    <property type="match status" value="1"/>
</dbReference>